<evidence type="ECO:0000313" key="7">
    <source>
        <dbReference type="Proteomes" id="UP000249402"/>
    </source>
</evidence>
<dbReference type="PROSITE" id="PS00623">
    <property type="entry name" value="GMC_OXRED_1"/>
    <property type="match status" value="1"/>
</dbReference>
<keyword evidence="3" id="KW-0285">Flavoprotein</keyword>
<protein>
    <submittedName>
        <fullName evidence="6">Aryl-alcohol dehydrogenase</fullName>
    </submittedName>
</protein>
<dbReference type="Pfam" id="PF05199">
    <property type="entry name" value="GMC_oxred_C"/>
    <property type="match status" value="1"/>
</dbReference>
<dbReference type="PANTHER" id="PTHR11552:SF210">
    <property type="entry name" value="GLUCOSE-METHANOL-CHOLINE OXIDOREDUCTASE N-TERMINAL DOMAIN-CONTAINING PROTEIN-RELATED"/>
    <property type="match status" value="1"/>
</dbReference>
<dbReference type="PIRSF" id="PIRSF000137">
    <property type="entry name" value="Alcohol_oxidase"/>
    <property type="match status" value="1"/>
</dbReference>
<dbReference type="PROSITE" id="PS00624">
    <property type="entry name" value="GMC_OXRED_2"/>
    <property type="match status" value="1"/>
</dbReference>
<comment type="similarity">
    <text evidence="1 3">Belongs to the GMC oxidoreductase family.</text>
</comment>
<feature type="binding site" evidence="2">
    <location>
        <begin position="532"/>
        <end position="533"/>
    </location>
    <ligand>
        <name>FAD</name>
        <dbReference type="ChEBI" id="CHEBI:57692"/>
    </ligand>
</feature>
<comment type="cofactor">
    <cofactor evidence="2">
        <name>FAD</name>
        <dbReference type="ChEBI" id="CHEBI:57692"/>
    </cofactor>
</comment>
<dbReference type="InterPro" id="IPR007867">
    <property type="entry name" value="GMC_OxRtase_C"/>
</dbReference>
<dbReference type="Proteomes" id="UP000249402">
    <property type="component" value="Unassembled WGS sequence"/>
</dbReference>
<dbReference type="Pfam" id="PF00732">
    <property type="entry name" value="GMC_oxred_N"/>
    <property type="match status" value="1"/>
</dbReference>
<accession>A0A395H990</accession>
<evidence type="ECO:0000313" key="6">
    <source>
        <dbReference type="EMBL" id="RAL02804.1"/>
    </source>
</evidence>
<evidence type="ECO:0000259" key="4">
    <source>
        <dbReference type="PROSITE" id="PS00623"/>
    </source>
</evidence>
<feature type="binding site" evidence="2">
    <location>
        <position position="232"/>
    </location>
    <ligand>
        <name>FAD</name>
        <dbReference type="ChEBI" id="CHEBI:57692"/>
    </ligand>
</feature>
<dbReference type="InterPro" id="IPR000172">
    <property type="entry name" value="GMC_OxRdtase_N"/>
</dbReference>
<keyword evidence="2 3" id="KW-0274">FAD</keyword>
<feature type="binding site" evidence="2">
    <location>
        <begin position="92"/>
        <end position="95"/>
    </location>
    <ligand>
        <name>FAD</name>
        <dbReference type="ChEBI" id="CHEBI:57692"/>
    </ligand>
</feature>
<dbReference type="SUPFAM" id="SSF51905">
    <property type="entry name" value="FAD/NAD(P)-binding domain"/>
    <property type="match status" value="1"/>
</dbReference>
<feature type="domain" description="Glucose-methanol-choline oxidoreductase N-terminal" evidence="4">
    <location>
        <begin position="82"/>
        <end position="105"/>
    </location>
</feature>
<evidence type="ECO:0000256" key="3">
    <source>
        <dbReference type="RuleBase" id="RU003968"/>
    </source>
</evidence>
<organism evidence="6 7">
    <name type="scientific">Aspergillus ibericus CBS 121593</name>
    <dbReference type="NCBI Taxonomy" id="1448316"/>
    <lineage>
        <taxon>Eukaryota</taxon>
        <taxon>Fungi</taxon>
        <taxon>Dikarya</taxon>
        <taxon>Ascomycota</taxon>
        <taxon>Pezizomycotina</taxon>
        <taxon>Eurotiomycetes</taxon>
        <taxon>Eurotiomycetidae</taxon>
        <taxon>Eurotiales</taxon>
        <taxon>Aspergillaceae</taxon>
        <taxon>Aspergillus</taxon>
        <taxon>Aspergillus subgen. Circumdati</taxon>
    </lineage>
</organism>
<name>A0A395H990_9EURO</name>
<dbReference type="InterPro" id="IPR012132">
    <property type="entry name" value="GMC_OxRdtase"/>
</dbReference>
<dbReference type="EMBL" id="KZ824429">
    <property type="protein sequence ID" value="RAL02804.1"/>
    <property type="molecule type" value="Genomic_DNA"/>
</dbReference>
<dbReference type="VEuPathDB" id="FungiDB:BO80DRAFT_492071"/>
<dbReference type="STRING" id="1448316.A0A395H990"/>
<dbReference type="GeneID" id="37228610"/>
<dbReference type="OrthoDB" id="269227at2759"/>
<dbReference type="Gene3D" id="3.50.50.60">
    <property type="entry name" value="FAD/NAD(P)-binding domain"/>
    <property type="match status" value="1"/>
</dbReference>
<proteinExistence type="inferred from homology"/>
<dbReference type="GO" id="GO:0016614">
    <property type="term" value="F:oxidoreductase activity, acting on CH-OH group of donors"/>
    <property type="evidence" value="ECO:0007669"/>
    <property type="project" value="InterPro"/>
</dbReference>
<dbReference type="PANTHER" id="PTHR11552">
    <property type="entry name" value="GLUCOSE-METHANOL-CHOLINE GMC OXIDOREDUCTASE"/>
    <property type="match status" value="1"/>
</dbReference>
<evidence type="ECO:0000256" key="2">
    <source>
        <dbReference type="PIRSR" id="PIRSR000137-2"/>
    </source>
</evidence>
<gene>
    <name evidence="6" type="ORF">BO80DRAFT_492071</name>
</gene>
<dbReference type="GO" id="GO:0050660">
    <property type="term" value="F:flavin adenine dinucleotide binding"/>
    <property type="evidence" value="ECO:0007669"/>
    <property type="project" value="InterPro"/>
</dbReference>
<sequence length="602" mass="64993">MATAYDFVVIGGGTAGLVVASRLSEDPSISVLVLEAGADMTADPRVNIPIFYAALLGSDADWKFQSSPQPGLNGRVLGLNQGKALGGSSSLNAHVFVPPFKGAIDSWEKLGNPGWNGTMLKDYFSKAYHSPTVAQDAKENLAIEDWPELNEAKGPIQTSFGDETHPIRRAWAELFRSSGQYNAGDPFIHSEVGSFSCLASIDSEGKRSYSASAYYKPAELRPNLHVLTNSFVERVLFDDSKPPRAIGVQYNLDGVSKSVQAKSEVILAAGALQSPKILQLSGVGRAELLEQHGIDLVMDLPGVEQNLQDHMISYTAFQARPDLETKDSLVRQEPEAIGQAMQEYAATQSGPLASLGVHTYAYLPLPEPDRSALQALFTNDTPETSPHRATQAYDDIAKTTVLDPTQPSAAYLAALGQTNYSTDLKDGTIPAASPGKFVTLGVMLSQPLSRGSVHITSNNPEIPPIIDPGYLSNPLDLEVMARHLLRIKKLAQSPQLGALLEQPLKFRDPEADFQGDLDAAKKYARDNLVSMWHFAGTCSMLPREKDGVVDSNLKVYGIEGLRVVDASAIPLVSTANLQATVYAFAERAADLIKQGWKMVQTT</sequence>
<dbReference type="AlphaFoldDB" id="A0A395H990"/>
<reference evidence="6 7" key="1">
    <citation type="submission" date="2018-02" db="EMBL/GenBank/DDBJ databases">
        <title>The genomes of Aspergillus section Nigri reveals drivers in fungal speciation.</title>
        <authorList>
            <consortium name="DOE Joint Genome Institute"/>
            <person name="Vesth T.C."/>
            <person name="Nybo J."/>
            <person name="Theobald S."/>
            <person name="Brandl J."/>
            <person name="Frisvad J.C."/>
            <person name="Nielsen K.F."/>
            <person name="Lyhne E.K."/>
            <person name="Kogle M.E."/>
            <person name="Kuo A."/>
            <person name="Riley R."/>
            <person name="Clum A."/>
            <person name="Nolan M."/>
            <person name="Lipzen A."/>
            <person name="Salamov A."/>
            <person name="Henrissat B."/>
            <person name="Wiebenga A."/>
            <person name="De vries R.P."/>
            <person name="Grigoriev I.V."/>
            <person name="Mortensen U.H."/>
            <person name="Andersen M.R."/>
            <person name="Baker S.E."/>
        </authorList>
    </citation>
    <scope>NUCLEOTIDE SEQUENCE [LARGE SCALE GENOMIC DNA]</scope>
    <source>
        <strain evidence="6 7">CBS 121593</strain>
    </source>
</reference>
<dbReference type="InterPro" id="IPR036188">
    <property type="entry name" value="FAD/NAD-bd_sf"/>
</dbReference>
<evidence type="ECO:0000259" key="5">
    <source>
        <dbReference type="PROSITE" id="PS00624"/>
    </source>
</evidence>
<dbReference type="RefSeq" id="XP_025577131.1">
    <property type="nucleotide sequence ID" value="XM_025723745.1"/>
</dbReference>
<dbReference type="Gene3D" id="3.30.560.10">
    <property type="entry name" value="Glucose Oxidase, domain 3"/>
    <property type="match status" value="1"/>
</dbReference>
<evidence type="ECO:0000256" key="1">
    <source>
        <dbReference type="ARBA" id="ARBA00010790"/>
    </source>
</evidence>
<dbReference type="SUPFAM" id="SSF54373">
    <property type="entry name" value="FAD-linked reductases, C-terminal domain"/>
    <property type="match status" value="1"/>
</dbReference>
<feature type="domain" description="Glucose-methanol-choline oxidoreductase N-terminal" evidence="5">
    <location>
        <begin position="270"/>
        <end position="284"/>
    </location>
</feature>
<keyword evidence="7" id="KW-1185">Reference proteome</keyword>